<evidence type="ECO:0000256" key="13">
    <source>
        <dbReference type="SAM" id="MobiDB-lite"/>
    </source>
</evidence>
<dbReference type="Gene3D" id="3.30.390.30">
    <property type="match status" value="1"/>
</dbReference>
<dbReference type="PIRSF" id="PIRSF000350">
    <property type="entry name" value="Mercury_reductase_MerA"/>
    <property type="match status" value="1"/>
</dbReference>
<evidence type="ECO:0000256" key="3">
    <source>
        <dbReference type="ARBA" id="ARBA00007532"/>
    </source>
</evidence>
<dbReference type="PANTHER" id="PTHR22912">
    <property type="entry name" value="DISULFIDE OXIDOREDUCTASE"/>
    <property type="match status" value="1"/>
</dbReference>
<dbReference type="Pfam" id="PF07992">
    <property type="entry name" value="Pyr_redox_2"/>
    <property type="match status" value="1"/>
</dbReference>
<comment type="cofactor">
    <cofactor evidence="12">
        <name>FAD</name>
        <dbReference type="ChEBI" id="CHEBI:57692"/>
    </cofactor>
    <text evidence="12">Binds 1 FAD per subunit.</text>
</comment>
<dbReference type="InterPro" id="IPR004099">
    <property type="entry name" value="Pyr_nucl-diS_OxRdtase_dimer"/>
</dbReference>
<dbReference type="RefSeq" id="XP_024578066.1">
    <property type="nucleotide sequence ID" value="XM_024727495.1"/>
</dbReference>
<dbReference type="FunFam" id="3.30.390.30:FF:000001">
    <property type="entry name" value="Dihydrolipoyl dehydrogenase"/>
    <property type="match status" value="1"/>
</dbReference>
<feature type="compositionally biased region" description="Basic and acidic residues" evidence="13">
    <location>
        <begin position="394"/>
        <end position="405"/>
    </location>
</feature>
<dbReference type="GO" id="GO:0003957">
    <property type="term" value="F:NAD(P)+ transhydrogenase (Si-specific) activity"/>
    <property type="evidence" value="ECO:0007669"/>
    <property type="project" value="UniProtKB-EC"/>
</dbReference>
<feature type="binding site" evidence="12">
    <location>
        <position position="83"/>
    </location>
    <ligand>
        <name>FAD</name>
        <dbReference type="ChEBI" id="CHEBI:57692"/>
    </ligand>
</feature>
<evidence type="ECO:0000256" key="5">
    <source>
        <dbReference type="ARBA" id="ARBA00022490"/>
    </source>
</evidence>
<feature type="domain" description="FAD/NAD(P)-binding" evidence="15">
    <location>
        <begin position="36"/>
        <end position="377"/>
    </location>
</feature>
<organism evidence="16 17">
    <name type="scientific">Plasmopara halstedii</name>
    <name type="common">Downy mildew of sunflower</name>
    <dbReference type="NCBI Taxonomy" id="4781"/>
    <lineage>
        <taxon>Eukaryota</taxon>
        <taxon>Sar</taxon>
        <taxon>Stramenopiles</taxon>
        <taxon>Oomycota</taxon>
        <taxon>Peronosporomycetes</taxon>
        <taxon>Peronosporales</taxon>
        <taxon>Peronosporaceae</taxon>
        <taxon>Plasmopara</taxon>
    </lineage>
</organism>
<dbReference type="GeneID" id="36407083"/>
<feature type="region of interest" description="Disordered" evidence="13">
    <location>
        <begin position="385"/>
        <end position="405"/>
    </location>
</feature>
<feature type="domain" description="Pyridine nucleotide-disulphide oxidoreductase dimerisation" evidence="14">
    <location>
        <begin position="418"/>
        <end position="525"/>
    </location>
</feature>
<dbReference type="InterPro" id="IPR050151">
    <property type="entry name" value="Class-I_Pyr_Nuc-Dis_Oxidored"/>
</dbReference>
<keyword evidence="8" id="KW-0521">NADP</keyword>
<comment type="function">
    <text evidence="1">Conversion of NADPH, generated by peripheral catabolic pathways, to NADH, which can enter the respiratory chain for energy generation.</text>
</comment>
<name>A0A0P1AKW9_PLAHL</name>
<evidence type="ECO:0000256" key="7">
    <source>
        <dbReference type="ARBA" id="ARBA00022827"/>
    </source>
</evidence>
<dbReference type="Gene3D" id="3.50.50.60">
    <property type="entry name" value="FAD/NAD(P)-binding domain"/>
    <property type="match status" value="2"/>
</dbReference>
<evidence type="ECO:0000256" key="9">
    <source>
        <dbReference type="ARBA" id="ARBA00023002"/>
    </source>
</evidence>
<dbReference type="EC" id="1.6.1.1" evidence="4"/>
<keyword evidence="9" id="KW-0560">Oxidoreductase</keyword>
<sequence length="579" mass="63198">MYTLMRSTCYSVSTNAALNTEMLTDTLSKLRASEHFDLIVIGSGPAGQKCAIDSAKHGKSVAIIDKRDMLGGVCVHTGTIPSKTFREAALHLTGYRHKAFYNGQGGPSKRFGVEDILQRVKKVESAETDITRHQLLRNGVQLINGTARFLPGSKHMIAVLSNESYETATDAQRHSSADICKRVLTADKFLLCVGTRPARRADIPFDGETIFDSDQLLWGKVKSVPRRLIVVGAGVIGMEYASMMTIIPGTDVTVIDARKEILNMADNEVSEALCFSMAQTGTRFLTGEVIKSVEKSAMGEVFVHLESGKTVVGDGLLYTVGRQGNVEGLNLEAVGIVPDKRGQIKVDNNFQTAVPHIYAAGDIIGFPGLASTSMEQGRLASVHMRTSQPLNDQKISDDKKMDDPDRVRTRMRSGEVFPFGIYTVPEISMVGKNEQQLTKEGVPYEVGVARYEELAKGQMLGGVPGFLKIIFCPDTLKVLGVHAIGEGATEIIHIGQVLMSTDGTLEYFRNAVFNYPTLAEAYRVAALNGLRNENSKSTAPEMLSATCSLSQSFYAQSHIEAKRSVYLTEIEPRWTNASQ</sequence>
<dbReference type="PRINTS" id="PR00411">
    <property type="entry name" value="PNDRDTASEI"/>
</dbReference>
<dbReference type="SUPFAM" id="SSF51905">
    <property type="entry name" value="FAD/NAD(P)-binding domain"/>
    <property type="match status" value="1"/>
</dbReference>
<dbReference type="GO" id="GO:0050660">
    <property type="term" value="F:flavin adenine dinucleotide binding"/>
    <property type="evidence" value="ECO:0007669"/>
    <property type="project" value="TreeGrafter"/>
</dbReference>
<evidence type="ECO:0000256" key="11">
    <source>
        <dbReference type="ARBA" id="ARBA00031183"/>
    </source>
</evidence>
<evidence type="ECO:0000313" key="16">
    <source>
        <dbReference type="EMBL" id="CEG41697.1"/>
    </source>
</evidence>
<comment type="similarity">
    <text evidence="3">Belongs to the class-I pyridine nucleotide-disulfide oxidoreductase family.</text>
</comment>
<dbReference type="SUPFAM" id="SSF55424">
    <property type="entry name" value="FAD/NAD-linked reductases, dimerisation (C-terminal) domain"/>
    <property type="match status" value="1"/>
</dbReference>
<dbReference type="InterPro" id="IPR001100">
    <property type="entry name" value="Pyr_nuc-diS_OxRdtase"/>
</dbReference>
<dbReference type="InterPro" id="IPR036188">
    <property type="entry name" value="FAD/NAD-bd_sf"/>
</dbReference>
<dbReference type="InterPro" id="IPR016156">
    <property type="entry name" value="FAD/NAD-linked_Rdtase_dimer_sf"/>
</dbReference>
<keyword evidence="12" id="KW-0547">Nucleotide-binding</keyword>
<dbReference type="InterPro" id="IPR023753">
    <property type="entry name" value="FAD/NAD-binding_dom"/>
</dbReference>
<evidence type="ECO:0000256" key="8">
    <source>
        <dbReference type="ARBA" id="ARBA00022857"/>
    </source>
</evidence>
<dbReference type="EMBL" id="CCYD01000586">
    <property type="protein sequence ID" value="CEG41697.1"/>
    <property type="molecule type" value="Genomic_DNA"/>
</dbReference>
<feature type="binding site" evidence="12">
    <location>
        <position position="321"/>
    </location>
    <ligand>
        <name>NAD(+)</name>
        <dbReference type="ChEBI" id="CHEBI:57540"/>
    </ligand>
</feature>
<evidence type="ECO:0000256" key="6">
    <source>
        <dbReference type="ARBA" id="ARBA00022630"/>
    </source>
</evidence>
<protein>
    <recommendedName>
        <fullName evidence="4">NAD(P)(+) transhydrogenase (Si-specific)</fullName>
        <ecNumber evidence="4">1.6.1.1</ecNumber>
    </recommendedName>
    <alternativeName>
        <fullName evidence="11">NAD(P)(+) transhydrogenase [B-specific]</fullName>
    </alternativeName>
</protein>
<reference evidence="17" key="1">
    <citation type="submission" date="2014-09" db="EMBL/GenBank/DDBJ databases">
        <authorList>
            <person name="Sharma Rahul"/>
            <person name="Thines Marco"/>
        </authorList>
    </citation>
    <scope>NUCLEOTIDE SEQUENCE [LARGE SCALE GENOMIC DNA]</scope>
</reference>
<dbReference type="AlphaFoldDB" id="A0A0P1AKW9"/>
<keyword evidence="6" id="KW-0285">Flavoprotein</keyword>
<dbReference type="OMA" id="SHCLMAV"/>
<dbReference type="GO" id="GO:0005829">
    <property type="term" value="C:cytosol"/>
    <property type="evidence" value="ECO:0007669"/>
    <property type="project" value="TreeGrafter"/>
</dbReference>
<dbReference type="Pfam" id="PF02852">
    <property type="entry name" value="Pyr_redox_dim"/>
    <property type="match status" value="1"/>
</dbReference>
<evidence type="ECO:0000256" key="2">
    <source>
        <dbReference type="ARBA" id="ARBA00004496"/>
    </source>
</evidence>
<keyword evidence="5" id="KW-0963">Cytoplasm</keyword>
<dbReference type="PANTHER" id="PTHR22912:SF93">
    <property type="entry name" value="SOLUBLE PYRIDINE NUCLEOTIDE TRANSHYDROGENASE"/>
    <property type="match status" value="1"/>
</dbReference>
<feature type="binding site" evidence="12">
    <location>
        <begin position="232"/>
        <end position="239"/>
    </location>
    <ligand>
        <name>NAD(+)</name>
        <dbReference type="ChEBI" id="CHEBI:57540"/>
    </ligand>
</feature>
<keyword evidence="17" id="KW-1185">Reference proteome</keyword>
<dbReference type="OrthoDB" id="361797at2759"/>
<accession>A0A0P1AKW9</accession>
<evidence type="ECO:0000259" key="14">
    <source>
        <dbReference type="Pfam" id="PF02852"/>
    </source>
</evidence>
<proteinExistence type="inferred from homology"/>
<evidence type="ECO:0000256" key="1">
    <source>
        <dbReference type="ARBA" id="ARBA00002842"/>
    </source>
</evidence>
<evidence type="ECO:0000256" key="10">
    <source>
        <dbReference type="ARBA" id="ARBA00023027"/>
    </source>
</evidence>
<dbReference type="STRING" id="4781.A0A0P1AKW9"/>
<comment type="subcellular location">
    <subcellularLocation>
        <location evidence="2">Cytoplasm</location>
    </subcellularLocation>
</comment>
<feature type="binding site" evidence="12">
    <location>
        <position position="362"/>
    </location>
    <ligand>
        <name>FAD</name>
        <dbReference type="ChEBI" id="CHEBI:57692"/>
    </ligand>
</feature>
<evidence type="ECO:0000256" key="12">
    <source>
        <dbReference type="PIRSR" id="PIRSR000350-3"/>
    </source>
</evidence>
<evidence type="ECO:0000313" key="17">
    <source>
        <dbReference type="Proteomes" id="UP000054928"/>
    </source>
</evidence>
<evidence type="ECO:0000259" key="15">
    <source>
        <dbReference type="Pfam" id="PF07992"/>
    </source>
</evidence>
<dbReference type="GO" id="GO:0006103">
    <property type="term" value="P:2-oxoglutarate metabolic process"/>
    <property type="evidence" value="ECO:0007669"/>
    <property type="project" value="TreeGrafter"/>
</dbReference>
<dbReference type="GO" id="GO:0004148">
    <property type="term" value="F:dihydrolipoyl dehydrogenase (NADH) activity"/>
    <property type="evidence" value="ECO:0007669"/>
    <property type="project" value="TreeGrafter"/>
</dbReference>
<dbReference type="Proteomes" id="UP000054928">
    <property type="component" value="Unassembled WGS sequence"/>
</dbReference>
<evidence type="ECO:0000256" key="4">
    <source>
        <dbReference type="ARBA" id="ARBA00012772"/>
    </source>
</evidence>
<keyword evidence="10 12" id="KW-0520">NAD</keyword>
<keyword evidence="7 12" id="KW-0274">FAD</keyword>
<dbReference type="PRINTS" id="PR00368">
    <property type="entry name" value="FADPNR"/>
</dbReference>